<keyword evidence="2" id="KW-0732">Signal</keyword>
<accession>A0ABV0B4D3</accession>
<comment type="caution">
    <text evidence="3">The sequence shown here is derived from an EMBL/GenBank/DDBJ whole genome shotgun (WGS) entry which is preliminary data.</text>
</comment>
<evidence type="ECO:0000256" key="2">
    <source>
        <dbReference type="SAM" id="SignalP"/>
    </source>
</evidence>
<evidence type="ECO:0000256" key="1">
    <source>
        <dbReference type="SAM" id="MobiDB-lite"/>
    </source>
</evidence>
<reference evidence="3 4" key="1">
    <citation type="submission" date="2024-05" db="EMBL/GenBank/DDBJ databases">
        <title>Sphingomonas sp. HF-S3 16S ribosomal RNA gene Genome sequencing and assembly.</title>
        <authorList>
            <person name="Lee H."/>
        </authorList>
    </citation>
    <scope>NUCLEOTIDE SEQUENCE [LARGE SCALE GENOMIC DNA]</scope>
    <source>
        <strain evidence="3 4">HF-S3</strain>
    </source>
</reference>
<feature type="signal peptide" evidence="2">
    <location>
        <begin position="1"/>
        <end position="18"/>
    </location>
</feature>
<gene>
    <name evidence="3" type="ORF">TPR58_01230</name>
</gene>
<proteinExistence type="predicted"/>
<feature type="region of interest" description="Disordered" evidence="1">
    <location>
        <begin position="23"/>
        <end position="43"/>
    </location>
</feature>
<feature type="chain" id="PRO_5047417909" description="Lipoprotein" evidence="2">
    <location>
        <begin position="19"/>
        <end position="161"/>
    </location>
</feature>
<keyword evidence="4" id="KW-1185">Reference proteome</keyword>
<dbReference type="Proteomes" id="UP001427805">
    <property type="component" value="Unassembled WGS sequence"/>
</dbReference>
<protein>
    <recommendedName>
        <fullName evidence="5">Lipoprotein</fullName>
    </recommendedName>
</protein>
<organism evidence="3 4">
    <name type="scientific">Sphingomonas rustica</name>
    <dbReference type="NCBI Taxonomy" id="3103142"/>
    <lineage>
        <taxon>Bacteria</taxon>
        <taxon>Pseudomonadati</taxon>
        <taxon>Pseudomonadota</taxon>
        <taxon>Alphaproteobacteria</taxon>
        <taxon>Sphingomonadales</taxon>
        <taxon>Sphingomonadaceae</taxon>
        <taxon>Sphingomonas</taxon>
    </lineage>
</organism>
<sequence length="161" mass="17620">MRQALRMMCGLSLMTVVATGGEAAAQSDDSDEPGTIIPTATDPDFGDATPALRKLIAAARQRAIGPQHFCIIGYIGDGGDKIALVHWRERRRLIFWLGGSDPEYRSDSIVNSRRQLDLDKDVVPTDADVGSSTYLISRTWLDRKLRDCAAKGARYVVSGPR</sequence>
<dbReference type="EMBL" id="JBDIZK010000001">
    <property type="protein sequence ID" value="MEN3745771.1"/>
    <property type="molecule type" value="Genomic_DNA"/>
</dbReference>
<evidence type="ECO:0000313" key="4">
    <source>
        <dbReference type="Proteomes" id="UP001427805"/>
    </source>
</evidence>
<name>A0ABV0B4D3_9SPHN</name>
<evidence type="ECO:0000313" key="3">
    <source>
        <dbReference type="EMBL" id="MEN3745771.1"/>
    </source>
</evidence>
<evidence type="ECO:0008006" key="5">
    <source>
        <dbReference type="Google" id="ProtNLM"/>
    </source>
</evidence>
<dbReference type="RefSeq" id="WP_346244776.1">
    <property type="nucleotide sequence ID" value="NZ_JBDIZK010000001.1"/>
</dbReference>